<dbReference type="EMBL" id="QGKW02000276">
    <property type="protein sequence ID" value="KAF2608404.1"/>
    <property type="molecule type" value="Genomic_DNA"/>
</dbReference>
<proteinExistence type="predicted"/>
<reference evidence="1" key="1">
    <citation type="submission" date="2019-12" db="EMBL/GenBank/DDBJ databases">
        <title>Genome sequencing and annotation of Brassica cretica.</title>
        <authorList>
            <person name="Studholme D.J."/>
            <person name="Sarris P.F."/>
        </authorList>
    </citation>
    <scope>NUCLEOTIDE SEQUENCE</scope>
    <source>
        <strain evidence="2">PFS-001/15</strain>
        <strain evidence="1">PFS-102/07</strain>
        <tissue evidence="1">Leaf</tissue>
    </source>
</reference>
<protein>
    <submittedName>
        <fullName evidence="1">Uncharacterized protein</fullName>
    </submittedName>
</protein>
<dbReference type="EMBL" id="QGKY02000164">
    <property type="protein sequence ID" value="KAF2594135.1"/>
    <property type="molecule type" value="Genomic_DNA"/>
</dbReference>
<accession>A0A8S9KI22</accession>
<dbReference type="AlphaFoldDB" id="A0A8S9KI22"/>
<comment type="caution">
    <text evidence="1">The sequence shown here is derived from an EMBL/GenBank/DDBJ whole genome shotgun (WGS) entry which is preliminary data.</text>
</comment>
<name>A0A8S9KI22_BRACR</name>
<gene>
    <name evidence="2" type="ORF">F2Q68_00044938</name>
    <name evidence="1" type="ORF">F2Q70_00043940</name>
</gene>
<sequence>MRFSEDSLHRDGVAIDRQTIEELETTKIENVEENHRSRFGVIGILFGWAYGPDNSIHGSQKKEQPNTCDVAKRKFLIG</sequence>
<evidence type="ECO:0000313" key="2">
    <source>
        <dbReference type="EMBL" id="KAF2608404.1"/>
    </source>
</evidence>
<dbReference type="Proteomes" id="UP000712281">
    <property type="component" value="Unassembled WGS sequence"/>
</dbReference>
<organism evidence="1">
    <name type="scientific">Brassica cretica</name>
    <name type="common">Mustard</name>
    <dbReference type="NCBI Taxonomy" id="69181"/>
    <lineage>
        <taxon>Eukaryota</taxon>
        <taxon>Viridiplantae</taxon>
        <taxon>Streptophyta</taxon>
        <taxon>Embryophyta</taxon>
        <taxon>Tracheophyta</taxon>
        <taxon>Spermatophyta</taxon>
        <taxon>Magnoliopsida</taxon>
        <taxon>eudicotyledons</taxon>
        <taxon>Gunneridae</taxon>
        <taxon>Pentapetalae</taxon>
        <taxon>rosids</taxon>
        <taxon>malvids</taxon>
        <taxon>Brassicales</taxon>
        <taxon>Brassicaceae</taxon>
        <taxon>Brassiceae</taxon>
        <taxon>Brassica</taxon>
    </lineage>
</organism>
<evidence type="ECO:0000313" key="1">
    <source>
        <dbReference type="EMBL" id="KAF2594135.1"/>
    </source>
</evidence>